<dbReference type="PANTHER" id="PTHR37450">
    <property type="entry name" value="CIPC PROTEIN"/>
    <property type="match status" value="1"/>
</dbReference>
<organism evidence="2 3">
    <name type="scientific">Lasallia pustulata</name>
    <dbReference type="NCBI Taxonomy" id="136370"/>
    <lineage>
        <taxon>Eukaryota</taxon>
        <taxon>Fungi</taxon>
        <taxon>Dikarya</taxon>
        <taxon>Ascomycota</taxon>
        <taxon>Pezizomycotina</taxon>
        <taxon>Lecanoromycetes</taxon>
        <taxon>OSLEUM clade</taxon>
        <taxon>Umbilicariomycetidae</taxon>
        <taxon>Umbilicariales</taxon>
        <taxon>Umbilicariaceae</taxon>
        <taxon>Lasallia</taxon>
    </lineage>
</organism>
<evidence type="ECO:0000313" key="2">
    <source>
        <dbReference type="EMBL" id="KAA6413684.1"/>
    </source>
</evidence>
<feature type="compositionally biased region" description="Gly residues" evidence="1">
    <location>
        <begin position="106"/>
        <end position="144"/>
    </location>
</feature>
<feature type="region of interest" description="Disordered" evidence="1">
    <location>
        <begin position="93"/>
        <end position="144"/>
    </location>
</feature>
<dbReference type="OrthoDB" id="9895617at2759"/>
<feature type="region of interest" description="Disordered" evidence="1">
    <location>
        <begin position="1"/>
        <end position="27"/>
    </location>
</feature>
<comment type="caution">
    <text evidence="2">The sequence shown here is derived from an EMBL/GenBank/DDBJ whole genome shotgun (WGS) entry which is preliminary data.</text>
</comment>
<proteinExistence type="predicted"/>
<evidence type="ECO:0000256" key="1">
    <source>
        <dbReference type="SAM" id="MobiDB-lite"/>
    </source>
</evidence>
<dbReference type="InterPro" id="IPR022234">
    <property type="entry name" value="DUF3759"/>
</dbReference>
<accession>A0A5M8PX68</accession>
<gene>
    <name evidence="2" type="ORF">FRX48_02045</name>
</gene>
<dbReference type="PANTHER" id="PTHR37450:SF1">
    <property type="entry name" value="CIPC PROTEIN"/>
    <property type="match status" value="1"/>
</dbReference>
<evidence type="ECO:0000313" key="3">
    <source>
        <dbReference type="Proteomes" id="UP000324767"/>
    </source>
</evidence>
<dbReference type="EMBL" id="VXIT01000003">
    <property type="protein sequence ID" value="KAA6413684.1"/>
    <property type="molecule type" value="Genomic_DNA"/>
</dbReference>
<name>A0A5M8PX68_9LECA</name>
<dbReference type="Proteomes" id="UP000324767">
    <property type="component" value="Unassembled WGS sequence"/>
</dbReference>
<dbReference type="Pfam" id="PF12585">
    <property type="entry name" value="DUF3759"/>
    <property type="match status" value="1"/>
</dbReference>
<dbReference type="AlphaFoldDB" id="A0A5M8PX68"/>
<reference evidence="2 3" key="1">
    <citation type="submission" date="2019-09" db="EMBL/GenBank/DDBJ databases">
        <title>The hologenome of the rock-dwelling lichen Lasallia pustulata.</title>
        <authorList>
            <person name="Greshake Tzovaras B."/>
            <person name="Segers F."/>
            <person name="Bicker A."/>
            <person name="Dal Grande F."/>
            <person name="Otte J."/>
            <person name="Hankeln T."/>
            <person name="Schmitt I."/>
            <person name="Ebersberger I."/>
        </authorList>
    </citation>
    <scope>NUCLEOTIDE SEQUENCE [LARGE SCALE GENOMIC DNA]</scope>
    <source>
        <strain evidence="2">A1-1</strain>
    </source>
</reference>
<protein>
    <submittedName>
        <fullName evidence="2">Uncharacterized protein</fullName>
    </submittedName>
</protein>
<sequence length="144" mass="15267">MFGFDDAQQAHQDVYGQDGQPDNQATFTGEALGGAAAFEAMRKYEQHEEANGKPENHQMAKEVLAGFAGVEADRLVQTKGEDFYDSEKIKRQAQDNASNYYDQKYQGGGDQGGDGGYGGQQGGDDGYGGQQGGDGGYGGQQGGY</sequence>